<dbReference type="OrthoDB" id="2199792at2"/>
<evidence type="ECO:0000259" key="3">
    <source>
        <dbReference type="Pfam" id="PF16555"/>
    </source>
</evidence>
<dbReference type="RefSeq" id="WP_078808454.1">
    <property type="nucleotide sequence ID" value="NZ_FUXI01000047.1"/>
</dbReference>
<dbReference type="Pfam" id="PF17802">
    <property type="entry name" value="SpaA"/>
    <property type="match status" value="1"/>
</dbReference>
<keyword evidence="1" id="KW-0812">Transmembrane</keyword>
<dbReference type="InterPro" id="IPR048052">
    <property type="entry name" value="FM1-like"/>
</dbReference>
<dbReference type="Pfam" id="PF16555">
    <property type="entry name" value="GramPos_pilinD1"/>
    <property type="match status" value="1"/>
</dbReference>
<keyword evidence="1" id="KW-1133">Transmembrane helix</keyword>
<organism evidence="5 6">
    <name type="scientific">Pilibacter termitis</name>
    <dbReference type="NCBI Taxonomy" id="263852"/>
    <lineage>
        <taxon>Bacteria</taxon>
        <taxon>Bacillati</taxon>
        <taxon>Bacillota</taxon>
        <taxon>Bacilli</taxon>
        <taxon>Lactobacillales</taxon>
        <taxon>Enterococcaceae</taxon>
        <taxon>Pilibacter</taxon>
    </lineage>
</organism>
<accession>A0A1T4RFP1</accession>
<keyword evidence="2" id="KW-0732">Signal</keyword>
<gene>
    <name evidence="5" type="ORF">SAMN02745116_02576</name>
</gene>
<dbReference type="EMBL" id="FUXI01000047">
    <property type="protein sequence ID" value="SKA14558.1"/>
    <property type="molecule type" value="Genomic_DNA"/>
</dbReference>
<evidence type="ECO:0000313" key="5">
    <source>
        <dbReference type="EMBL" id="SKA14558.1"/>
    </source>
</evidence>
<feature type="transmembrane region" description="Helical" evidence="1">
    <location>
        <begin position="541"/>
        <end position="559"/>
    </location>
</feature>
<dbReference type="AlphaFoldDB" id="A0A1T4RFP1"/>
<protein>
    <submittedName>
        <fullName evidence="5">Fimbrial isopeptide formation D2 domain-containing protein</fullName>
    </submittedName>
</protein>
<dbReference type="NCBIfam" id="NF033902">
    <property type="entry name" value="iso_D2_wall_anc"/>
    <property type="match status" value="1"/>
</dbReference>
<proteinExistence type="predicted"/>
<reference evidence="6" key="1">
    <citation type="submission" date="2017-02" db="EMBL/GenBank/DDBJ databases">
        <authorList>
            <person name="Varghese N."/>
            <person name="Submissions S."/>
        </authorList>
    </citation>
    <scope>NUCLEOTIDE SEQUENCE [LARGE SCALE GENOMIC DNA]</scope>
    <source>
        <strain evidence="6">ATCC BAA-1030</strain>
    </source>
</reference>
<keyword evidence="1" id="KW-0472">Membrane</keyword>
<feature type="chain" id="PRO_5039399766" evidence="2">
    <location>
        <begin position="22"/>
        <end position="567"/>
    </location>
</feature>
<keyword evidence="6" id="KW-1185">Reference proteome</keyword>
<evidence type="ECO:0000256" key="2">
    <source>
        <dbReference type="SAM" id="SignalP"/>
    </source>
</evidence>
<dbReference type="Gene3D" id="2.60.40.10">
    <property type="entry name" value="Immunoglobulins"/>
    <property type="match status" value="2"/>
</dbReference>
<feature type="domain" description="Gram-positive pilin subunit D1 N-terminal" evidence="3">
    <location>
        <begin position="48"/>
        <end position="203"/>
    </location>
</feature>
<evidence type="ECO:0000313" key="6">
    <source>
        <dbReference type="Proteomes" id="UP000190328"/>
    </source>
</evidence>
<dbReference type="InterPro" id="IPR013783">
    <property type="entry name" value="Ig-like_fold"/>
</dbReference>
<sequence length="567" mass="61348">MSNKYKKKVLSGVLIASMTFGGIVSTVTPFVNNETTVHASAPIADTTSKRTITIHKYAIEDLSTLGIRGDGKLADAALQAKLAALGKVENVKFKIERVENIGTASLVNPDQQVLGTDYKIDTTFKSIELSTNANGELTFDLGVGKANDGIYLITELDSPNTKVNGVAEQIKRKVSPFFVYVPMTDRDSKNSLIYDIQVYPKNELVNPLNPAKTINGGDSDSLQAGLPFTWEATVDINPSDFYYIASQTGKIPGSNPPVMVTAGDEVYLDHFTITDDLDSRLQLLSTKVQVFDGTTWTDLVQGTDYTFAVGANAMNPAGKQTVELKEAGMKKIGKNNKLKKLRVVYETKTIDVKFNGKIDNTFTVDKKEKGLVPEIETNPTPPRYFTGGFDIKKVIEGTNANLAGALFRVATSKANADGGIYLATDGKSYTEANLPKGVDFLESTSDANGLAAFDGLALDSYDDINKNGKQDLPAEPTFADVDIQRDYWLVEVKAPSGYEMLKDPVKITVNLSTADDKTIETTVINKKETDLPFTGGTGTTLMIVVAIGAILMGTAFVVIDKKRCSQA</sequence>
<evidence type="ECO:0000259" key="4">
    <source>
        <dbReference type="Pfam" id="PF17802"/>
    </source>
</evidence>
<feature type="domain" description="SpaA-like prealbumin fold" evidence="4">
    <location>
        <begin position="478"/>
        <end position="526"/>
    </location>
</feature>
<dbReference type="Gene3D" id="2.60.40.740">
    <property type="match status" value="1"/>
</dbReference>
<dbReference type="Proteomes" id="UP000190328">
    <property type="component" value="Unassembled WGS sequence"/>
</dbReference>
<dbReference type="InterPro" id="IPR032364">
    <property type="entry name" value="GramPos_pilinD1_N"/>
</dbReference>
<dbReference type="InterPro" id="IPR041033">
    <property type="entry name" value="SpaA_PFL_dom_1"/>
</dbReference>
<dbReference type="STRING" id="263852.SAMN02745116_02576"/>
<name>A0A1T4RFP1_9ENTE</name>
<evidence type="ECO:0000256" key="1">
    <source>
        <dbReference type="SAM" id="Phobius"/>
    </source>
</evidence>
<feature type="signal peptide" evidence="2">
    <location>
        <begin position="1"/>
        <end position="21"/>
    </location>
</feature>